<feature type="compositionally biased region" description="Basic and acidic residues" evidence="11">
    <location>
        <begin position="1392"/>
        <end position="1410"/>
    </location>
</feature>
<comment type="function">
    <text evidence="9">Dicer-like endonuclease involved in cleaving double-stranded RNA in the RNA interference (RNAi) pathway. Produces 21 to 25 bp dsRNAs (siRNAs) which target the selective destruction of homologous RNAs leading to sequence-specific suppression of gene expression, called post-transcriptional gene silencing (PTGS). Part of a broad host defense response against viral infection and transposons.</text>
</comment>
<protein>
    <recommendedName>
        <fullName evidence="18">Dicer-like protein 2</fullName>
    </recommendedName>
</protein>
<dbReference type="PROSITE" id="PS51194">
    <property type="entry name" value="HELICASE_CTER"/>
    <property type="match status" value="1"/>
</dbReference>
<dbReference type="Gene3D" id="3.30.160.380">
    <property type="entry name" value="Dicer dimerisation domain"/>
    <property type="match status" value="1"/>
</dbReference>
<evidence type="ECO:0000256" key="8">
    <source>
        <dbReference type="ARBA" id="ARBA00023118"/>
    </source>
</evidence>
<dbReference type="GO" id="GO:0005634">
    <property type="term" value="C:nucleus"/>
    <property type="evidence" value="ECO:0007669"/>
    <property type="project" value="TreeGrafter"/>
</dbReference>
<name>A0A0D2IQM7_9EURO</name>
<dbReference type="Gene3D" id="3.40.50.300">
    <property type="entry name" value="P-loop containing nucleotide triphosphate hydrolases"/>
    <property type="match status" value="2"/>
</dbReference>
<dbReference type="GO" id="GO:0005524">
    <property type="term" value="F:ATP binding"/>
    <property type="evidence" value="ECO:0007669"/>
    <property type="project" value="UniProtKB-KW"/>
</dbReference>
<dbReference type="InterPro" id="IPR005034">
    <property type="entry name" value="Dicer_dimerisation"/>
</dbReference>
<evidence type="ECO:0000256" key="4">
    <source>
        <dbReference type="ARBA" id="ARBA00022801"/>
    </source>
</evidence>
<dbReference type="InterPro" id="IPR014001">
    <property type="entry name" value="Helicase_ATP-bd"/>
</dbReference>
<keyword evidence="7 10" id="KW-0694">RNA-binding</keyword>
<evidence type="ECO:0000256" key="10">
    <source>
        <dbReference type="PROSITE-ProRule" id="PRU00657"/>
    </source>
</evidence>
<dbReference type="Proteomes" id="UP000053617">
    <property type="component" value="Unassembled WGS sequence"/>
</dbReference>
<dbReference type="CDD" id="cd00593">
    <property type="entry name" value="RIBOc"/>
    <property type="match status" value="2"/>
</dbReference>
<dbReference type="InterPro" id="IPR011545">
    <property type="entry name" value="DEAD/DEAH_box_helicase_dom"/>
</dbReference>
<keyword evidence="6" id="KW-0067">ATP-binding</keyword>
<feature type="region of interest" description="Disordered" evidence="11">
    <location>
        <begin position="1385"/>
        <end position="1424"/>
    </location>
</feature>
<dbReference type="EMBL" id="KN847478">
    <property type="protein sequence ID" value="KIX05476.1"/>
    <property type="molecule type" value="Genomic_DNA"/>
</dbReference>
<dbReference type="PROSITE" id="PS51327">
    <property type="entry name" value="DICER_DSRBF"/>
    <property type="match status" value="1"/>
</dbReference>
<dbReference type="VEuPathDB" id="FungiDB:Z518_06348"/>
<dbReference type="GO" id="GO:0004525">
    <property type="term" value="F:ribonuclease III activity"/>
    <property type="evidence" value="ECO:0007669"/>
    <property type="project" value="InterPro"/>
</dbReference>
<dbReference type="GO" id="GO:0030422">
    <property type="term" value="P:siRNA processing"/>
    <property type="evidence" value="ECO:0007669"/>
    <property type="project" value="TreeGrafter"/>
</dbReference>
<keyword evidence="17" id="KW-1185">Reference proteome</keyword>
<accession>A0A0D2IQM7</accession>
<sequence>MDFDLDDTWSDTSLEEDNQDNPIQSRAYQIEMFEHSLKGNIIAVMATGSGKTQVAKLRIEAELERSLDKQVWFTAPSVVLALQQHSFLSKQLPAFQFRLITGMDNAEHWKTKDVWDKALCNINVVVSTPRILLDALNYGFLSLQNISLLVIDEAHHCVDNSDLNNIMRLHYHPYNAPEYTGTLPHILGLSASPVTKKRVAELRVLETNLNAKCMTPTQQLEEYTAFLNMPRLETLTFAENLNPPPKLLIALRERISGIQIDDDPLMKKLRGRDNLQSQEKLEKILRKNYTPALKELRSFSASSATMHASLGNWACDIFITACIRKVQAAAFRGLDDEAAGDTAADKLQFIKSVLQPLEAFTHLDHPEISSADSLSPKVKRLLEYLIREHRPNLRALIFVQARHTAWSLTELIQAHPVMQNYQAFSFVGVSNPSHQGVFDFAELRVQNENLEKFRRGELNLCVATSVLEEGIDVPAINLVVCFDERPNLRSFVQSRGRARHQDSKYVLFRSTTESWTKVKKWQALENEMKTECEEAKQALEARELLENLNEFGGDVYRIESTGAVLCFNNSRELLQRFCAKLPKTEESERIELAFCIDGEIGVNVSARVYLPSSLPPQLQIAQSKLAWRTEKMAKRDAAFQAYLALYHAGLVTENLLPPEWPKEEKKATKSTGGDRDSDGRESICAVQQQHDPWPNIMEKWAKPDTLYAHRLQIDDEAAIYPRMLVLLPQRLFRLDFPLYTTSSKPLKASVGPGAEVHDFPVDLAREVSLHLLTTVLGRRLCGLQKDQLPFLLVPDVQAQSLQAWYETASTITPLADLLSTGGLGDRDYLVRLAKKPIPYVYRHSSLAANIKGVDNSESPQIQARKLPRKLEYLSWQEPSMPTKQASLTSLSVSECSVLGLPPEYGHLVLLVPSITHMLEVALRSMEACEGPLSDLAYENVELVSEALTLPRVSARNYQRLEFLGDDLLKFYSTIQVFVDYPNHPENQLSIYRERIVNNVRLQRSTRSLGLDRFLTQRRFSGAEWTAGVAKPGSGAGGSSSKTHLSSKILADVIEALLGAAYLDGKDKEDSEPKLISALKLLIGEVQWRRINENLETFTNVNNSLMHDLHLFTPVESMIGYSFQNRALLSEALTKSCLGGALSSYDRLELLGDAVLDHIVKTRLYNSPLLFDPEQMTIRRHALVSHATLAFFALQTSHSHRTFEIRTDPRSHVTVDHESTRTIYLPDHIRRIGDRAITKQREATLAAYHEIRAVIIDNFQKGRKFPWSELLRIKAPKSYSDVVESILGAVFVDSGGDLEPCTRVLETMGFMNLVHRFATERDLQVHHPEAMLQEAQVGCQLVTTRAKAGWRCKVMLDGERIAHAKKASCKDEASCRAAERAVEVLSRRRKKEHTPEAGCVDREPGFEHEERDVDGDGNALESEEI</sequence>
<dbReference type="SMART" id="SM00490">
    <property type="entry name" value="HELICc"/>
    <property type="match status" value="1"/>
</dbReference>
<evidence type="ECO:0000256" key="3">
    <source>
        <dbReference type="ARBA" id="ARBA00022741"/>
    </source>
</evidence>
<dbReference type="Pfam" id="PF00636">
    <property type="entry name" value="Ribonuclease_3"/>
    <property type="match status" value="2"/>
</dbReference>
<dbReference type="InterPro" id="IPR038248">
    <property type="entry name" value="Dicer_dimer_sf"/>
</dbReference>
<evidence type="ECO:0000256" key="1">
    <source>
        <dbReference type="ARBA" id="ARBA00022721"/>
    </source>
</evidence>
<dbReference type="PROSITE" id="PS51192">
    <property type="entry name" value="HELICASE_ATP_BIND_1"/>
    <property type="match status" value="1"/>
</dbReference>
<feature type="domain" description="RNase III" evidence="12">
    <location>
        <begin position="935"/>
        <end position="1065"/>
    </location>
</feature>
<evidence type="ECO:0000256" key="9">
    <source>
        <dbReference type="ARBA" id="ARBA00025403"/>
    </source>
</evidence>
<keyword evidence="3" id="KW-0547">Nucleotide-binding</keyword>
<evidence type="ECO:0000256" key="2">
    <source>
        <dbReference type="ARBA" id="ARBA00022737"/>
    </source>
</evidence>
<dbReference type="GO" id="GO:0051607">
    <property type="term" value="P:defense response to virus"/>
    <property type="evidence" value="ECO:0007669"/>
    <property type="project" value="UniProtKB-KW"/>
</dbReference>
<dbReference type="SUPFAM" id="SSF52540">
    <property type="entry name" value="P-loop containing nucleoside triphosphate hydrolases"/>
    <property type="match status" value="1"/>
</dbReference>
<dbReference type="InterPro" id="IPR027417">
    <property type="entry name" value="P-loop_NTPase"/>
</dbReference>
<dbReference type="Pfam" id="PF03368">
    <property type="entry name" value="Dicer_dimer"/>
    <property type="match status" value="1"/>
</dbReference>
<dbReference type="SMART" id="SM00487">
    <property type="entry name" value="DEXDc"/>
    <property type="match status" value="1"/>
</dbReference>
<dbReference type="PANTHER" id="PTHR14950">
    <property type="entry name" value="DICER-RELATED"/>
    <property type="match status" value="1"/>
</dbReference>
<keyword evidence="4" id="KW-0378">Hydrolase</keyword>
<evidence type="ECO:0008006" key="18">
    <source>
        <dbReference type="Google" id="ProtNLM"/>
    </source>
</evidence>
<feature type="domain" description="Helicase C-terminal" evidence="14">
    <location>
        <begin position="377"/>
        <end position="543"/>
    </location>
</feature>
<evidence type="ECO:0000259" key="14">
    <source>
        <dbReference type="PROSITE" id="PS51194"/>
    </source>
</evidence>
<dbReference type="InterPro" id="IPR036389">
    <property type="entry name" value="RNase_III_sf"/>
</dbReference>
<feature type="domain" description="Dicer dsRNA-binding fold" evidence="15">
    <location>
        <begin position="570"/>
        <end position="665"/>
    </location>
</feature>
<keyword evidence="8" id="KW-0051">Antiviral defense</keyword>
<evidence type="ECO:0000256" key="11">
    <source>
        <dbReference type="SAM" id="MobiDB-lite"/>
    </source>
</evidence>
<evidence type="ECO:0000256" key="5">
    <source>
        <dbReference type="ARBA" id="ARBA00022806"/>
    </source>
</evidence>
<dbReference type="PROSITE" id="PS50142">
    <property type="entry name" value="RNASE_3_2"/>
    <property type="match status" value="2"/>
</dbReference>
<keyword evidence="5" id="KW-0347">Helicase</keyword>
<keyword evidence="1" id="KW-0930">Antiviral protein</keyword>
<dbReference type="PANTHER" id="PTHR14950:SF37">
    <property type="entry name" value="ENDORIBONUCLEASE DICER"/>
    <property type="match status" value="1"/>
</dbReference>
<evidence type="ECO:0000313" key="17">
    <source>
        <dbReference type="Proteomes" id="UP000053617"/>
    </source>
</evidence>
<evidence type="ECO:0000313" key="16">
    <source>
        <dbReference type="EMBL" id="KIX05476.1"/>
    </source>
</evidence>
<dbReference type="InterPro" id="IPR000999">
    <property type="entry name" value="RNase_III_dom"/>
</dbReference>
<dbReference type="SMART" id="SM00535">
    <property type="entry name" value="RIBOc"/>
    <property type="match status" value="2"/>
</dbReference>
<feature type="domain" description="Helicase ATP-binding" evidence="13">
    <location>
        <begin position="32"/>
        <end position="211"/>
    </location>
</feature>
<dbReference type="GO" id="GO:0004386">
    <property type="term" value="F:helicase activity"/>
    <property type="evidence" value="ECO:0007669"/>
    <property type="project" value="UniProtKB-KW"/>
</dbReference>
<feature type="compositionally biased region" description="Acidic residues" evidence="11">
    <location>
        <begin position="1"/>
        <end position="19"/>
    </location>
</feature>
<evidence type="ECO:0000259" key="15">
    <source>
        <dbReference type="PROSITE" id="PS51327"/>
    </source>
</evidence>
<feature type="domain" description="RNase III" evidence="12">
    <location>
        <begin position="1111"/>
        <end position="1294"/>
    </location>
</feature>
<comment type="similarity">
    <text evidence="10">Belongs to the helicase family. Dicer subfamily.</text>
</comment>
<evidence type="ECO:0000256" key="7">
    <source>
        <dbReference type="ARBA" id="ARBA00022884"/>
    </source>
</evidence>
<gene>
    <name evidence="16" type="ORF">Z518_06348</name>
</gene>
<dbReference type="Pfam" id="PF00270">
    <property type="entry name" value="DEAD"/>
    <property type="match status" value="1"/>
</dbReference>
<dbReference type="STRING" id="1442369.A0A0D2IQM7"/>
<dbReference type="GO" id="GO:0050688">
    <property type="term" value="P:regulation of defense response to virus"/>
    <property type="evidence" value="ECO:0007669"/>
    <property type="project" value="UniProtKB-KW"/>
</dbReference>
<dbReference type="Gene3D" id="1.10.1520.10">
    <property type="entry name" value="Ribonuclease III domain"/>
    <property type="match status" value="2"/>
</dbReference>
<dbReference type="GeneID" id="25294419"/>
<feature type="region of interest" description="Disordered" evidence="11">
    <location>
        <begin position="659"/>
        <end position="681"/>
    </location>
</feature>
<proteinExistence type="inferred from homology"/>
<dbReference type="HOGENOM" id="CLU_000907_4_6_1"/>
<evidence type="ECO:0000259" key="13">
    <source>
        <dbReference type="PROSITE" id="PS51192"/>
    </source>
</evidence>
<dbReference type="SUPFAM" id="SSF54768">
    <property type="entry name" value="dsRNA-binding domain-like"/>
    <property type="match status" value="1"/>
</dbReference>
<evidence type="ECO:0000259" key="12">
    <source>
        <dbReference type="PROSITE" id="PS50142"/>
    </source>
</evidence>
<reference evidence="16 17" key="1">
    <citation type="submission" date="2015-01" db="EMBL/GenBank/DDBJ databases">
        <title>The Genome Sequence of Rhinocladiella mackenzie CBS 650.93.</title>
        <authorList>
            <consortium name="The Broad Institute Genomics Platform"/>
            <person name="Cuomo C."/>
            <person name="de Hoog S."/>
            <person name="Gorbushina A."/>
            <person name="Stielow B."/>
            <person name="Teixiera M."/>
            <person name="Abouelleil A."/>
            <person name="Chapman S.B."/>
            <person name="Priest M."/>
            <person name="Young S.K."/>
            <person name="Wortman J."/>
            <person name="Nusbaum C."/>
            <person name="Birren B."/>
        </authorList>
    </citation>
    <scope>NUCLEOTIDE SEQUENCE [LARGE SCALE GENOMIC DNA]</scope>
    <source>
        <strain evidence="16 17">CBS 650.93</strain>
    </source>
</reference>
<dbReference type="GO" id="GO:0005737">
    <property type="term" value="C:cytoplasm"/>
    <property type="evidence" value="ECO:0007669"/>
    <property type="project" value="TreeGrafter"/>
</dbReference>
<evidence type="ECO:0000256" key="6">
    <source>
        <dbReference type="ARBA" id="ARBA00022840"/>
    </source>
</evidence>
<organism evidence="16 17">
    <name type="scientific">Rhinocladiella mackenziei CBS 650.93</name>
    <dbReference type="NCBI Taxonomy" id="1442369"/>
    <lineage>
        <taxon>Eukaryota</taxon>
        <taxon>Fungi</taxon>
        <taxon>Dikarya</taxon>
        <taxon>Ascomycota</taxon>
        <taxon>Pezizomycotina</taxon>
        <taxon>Eurotiomycetes</taxon>
        <taxon>Chaetothyriomycetidae</taxon>
        <taxon>Chaetothyriales</taxon>
        <taxon>Herpotrichiellaceae</taxon>
        <taxon>Rhinocladiella</taxon>
    </lineage>
</organism>
<dbReference type="OrthoDB" id="416741at2759"/>
<dbReference type="SUPFAM" id="SSF69065">
    <property type="entry name" value="RNase III domain-like"/>
    <property type="match status" value="2"/>
</dbReference>
<dbReference type="InterPro" id="IPR001650">
    <property type="entry name" value="Helicase_C-like"/>
</dbReference>
<dbReference type="RefSeq" id="XP_013272612.1">
    <property type="nucleotide sequence ID" value="XM_013417158.1"/>
</dbReference>
<dbReference type="Pfam" id="PF00271">
    <property type="entry name" value="Helicase_C"/>
    <property type="match status" value="1"/>
</dbReference>
<feature type="compositionally biased region" description="Basic and acidic residues" evidence="11">
    <location>
        <begin position="660"/>
        <end position="681"/>
    </location>
</feature>
<keyword evidence="2" id="KW-0677">Repeat</keyword>
<feature type="region of interest" description="Disordered" evidence="11">
    <location>
        <begin position="1"/>
        <end position="21"/>
    </location>
</feature>
<dbReference type="GO" id="GO:0003723">
    <property type="term" value="F:RNA binding"/>
    <property type="evidence" value="ECO:0007669"/>
    <property type="project" value="UniProtKB-UniRule"/>
</dbReference>